<dbReference type="OrthoDB" id="1120747at2"/>
<organism evidence="3 4">
    <name type="scientific">Pontibacter mangrovi</name>
    <dbReference type="NCBI Taxonomy" id="2589816"/>
    <lineage>
        <taxon>Bacteria</taxon>
        <taxon>Pseudomonadati</taxon>
        <taxon>Bacteroidota</taxon>
        <taxon>Cytophagia</taxon>
        <taxon>Cytophagales</taxon>
        <taxon>Hymenobacteraceae</taxon>
        <taxon>Pontibacter</taxon>
    </lineage>
</organism>
<keyword evidence="2" id="KW-1133">Transmembrane helix</keyword>
<reference evidence="3 4" key="1">
    <citation type="submission" date="2019-06" db="EMBL/GenBank/DDBJ databases">
        <title>A novel bacterium of genus Pontibacter, isolated from marine sediment.</title>
        <authorList>
            <person name="Huang H."/>
            <person name="Mo K."/>
            <person name="Hu Y."/>
        </authorList>
    </citation>
    <scope>NUCLEOTIDE SEQUENCE [LARGE SCALE GENOMIC DNA]</scope>
    <source>
        <strain evidence="3 4">HB172049</strain>
    </source>
</reference>
<comment type="caution">
    <text evidence="3">The sequence shown here is derived from an EMBL/GenBank/DDBJ whole genome shotgun (WGS) entry which is preliminary data.</text>
</comment>
<feature type="transmembrane region" description="Helical" evidence="2">
    <location>
        <begin position="60"/>
        <end position="81"/>
    </location>
</feature>
<protein>
    <recommendedName>
        <fullName evidence="5">Anti-sigma factor</fullName>
    </recommendedName>
</protein>
<keyword evidence="2" id="KW-0472">Membrane</keyword>
<dbReference type="EMBL" id="VFRQ01000003">
    <property type="protein sequence ID" value="TPE44774.1"/>
    <property type="molecule type" value="Genomic_DNA"/>
</dbReference>
<feature type="compositionally biased region" description="Polar residues" evidence="1">
    <location>
        <begin position="210"/>
        <end position="220"/>
    </location>
</feature>
<name>A0A501W9L8_9BACT</name>
<dbReference type="RefSeq" id="WP_140620808.1">
    <property type="nucleotide sequence ID" value="NZ_VFRQ01000003.1"/>
</dbReference>
<proteinExistence type="predicted"/>
<evidence type="ECO:0000313" key="4">
    <source>
        <dbReference type="Proteomes" id="UP000316727"/>
    </source>
</evidence>
<sequence>MKDRLEKFVQDNREEFDVFEPRTELWQQICQELPQKSPEKEAKVIKVSFGDRASFSADYFFMRVAAAIVLLVGCGLTLFLMKQQTLDTAGTLAANQSITTEAPEGIEAVAPELPEIEAYYASQIEEKKTELSEYDLKVLGLDEHQLVDKELADLDSSYAALKKQLYTAPNTDEIIDAMVQNLWLRTKVLNRQLEILQRLQQNQQEKEPTQEPQNDDTTNV</sequence>
<evidence type="ECO:0000256" key="2">
    <source>
        <dbReference type="SAM" id="Phobius"/>
    </source>
</evidence>
<keyword evidence="2" id="KW-0812">Transmembrane</keyword>
<accession>A0A501W9L8</accession>
<feature type="region of interest" description="Disordered" evidence="1">
    <location>
        <begin position="200"/>
        <end position="220"/>
    </location>
</feature>
<keyword evidence="4" id="KW-1185">Reference proteome</keyword>
<dbReference type="AlphaFoldDB" id="A0A501W9L8"/>
<evidence type="ECO:0000313" key="3">
    <source>
        <dbReference type="EMBL" id="TPE44774.1"/>
    </source>
</evidence>
<gene>
    <name evidence="3" type="ORF">FJM65_07055</name>
</gene>
<dbReference type="Proteomes" id="UP000316727">
    <property type="component" value="Unassembled WGS sequence"/>
</dbReference>
<evidence type="ECO:0008006" key="5">
    <source>
        <dbReference type="Google" id="ProtNLM"/>
    </source>
</evidence>
<evidence type="ECO:0000256" key="1">
    <source>
        <dbReference type="SAM" id="MobiDB-lite"/>
    </source>
</evidence>